<proteinExistence type="predicted"/>
<evidence type="ECO:0000256" key="1">
    <source>
        <dbReference type="SAM" id="Phobius"/>
    </source>
</evidence>
<reference evidence="2 3" key="1">
    <citation type="submission" date="2014-06" db="EMBL/GenBank/DDBJ databases">
        <title>Evolutionary Origins and Diversification of the Mycorrhizal Mutualists.</title>
        <authorList>
            <consortium name="DOE Joint Genome Institute"/>
            <consortium name="Mycorrhizal Genomics Consortium"/>
            <person name="Kohler A."/>
            <person name="Kuo A."/>
            <person name="Nagy L.G."/>
            <person name="Floudas D."/>
            <person name="Copeland A."/>
            <person name="Barry K.W."/>
            <person name="Cichocki N."/>
            <person name="Veneault-Fourrey C."/>
            <person name="LaButti K."/>
            <person name="Lindquist E.A."/>
            <person name="Lipzen A."/>
            <person name="Lundell T."/>
            <person name="Morin E."/>
            <person name="Murat C."/>
            <person name="Riley R."/>
            <person name="Ohm R."/>
            <person name="Sun H."/>
            <person name="Tunlid A."/>
            <person name="Henrissat B."/>
            <person name="Grigoriev I.V."/>
            <person name="Hibbett D.S."/>
            <person name="Martin F."/>
        </authorList>
    </citation>
    <scope>NUCLEOTIDE SEQUENCE [LARGE SCALE GENOMIC DNA]</scope>
    <source>
        <strain evidence="2 3">SS14</strain>
    </source>
</reference>
<keyword evidence="1" id="KW-1133">Transmembrane helix</keyword>
<dbReference type="EMBL" id="KN837322">
    <property type="protein sequence ID" value="KIJ27846.1"/>
    <property type="molecule type" value="Genomic_DNA"/>
</dbReference>
<evidence type="ECO:0000313" key="2">
    <source>
        <dbReference type="EMBL" id="KIJ27846.1"/>
    </source>
</evidence>
<sequence length="356" mass="40963">MILVQQIDVRLEQIMSLPPLYRALRENSHQEISRLAALRISFKNCSWLIANDSVFGFYLGSFLWQNSTILGNLLYSYTRDQKWLSVTLIQEILEWLDNWPVGLKLNTELSRFFYVCFMTFTNVWDTCLDIIAPYFPLIFKTMGIFGWFGLTMILSLGSDLLSLFTLHLHLAYLIATGIFAGQLNVAHSLWNLFRGKRYNALRKRTDSTNYDVDQLLVGTILLTLVAFTMPTVVVYYALFAIIRLLTILAHATSEAIVASLNHFPLFAIMLRLKEPSCLPGGVYFEVRKAKPGALFIRNLPIPVSRIFFQHFLLWSRLSSHYHPVRLLVRLVTGAPLTQISRNDIRYAMLPKLTKTE</sequence>
<organism evidence="2 3">
    <name type="scientific">Sphaerobolus stellatus (strain SS14)</name>
    <dbReference type="NCBI Taxonomy" id="990650"/>
    <lineage>
        <taxon>Eukaryota</taxon>
        <taxon>Fungi</taxon>
        <taxon>Dikarya</taxon>
        <taxon>Basidiomycota</taxon>
        <taxon>Agaricomycotina</taxon>
        <taxon>Agaricomycetes</taxon>
        <taxon>Phallomycetidae</taxon>
        <taxon>Geastrales</taxon>
        <taxon>Sphaerobolaceae</taxon>
        <taxon>Sphaerobolus</taxon>
    </lineage>
</organism>
<name>A0A0C9UR87_SPHS4</name>
<keyword evidence="1" id="KW-0472">Membrane</keyword>
<feature type="transmembrane region" description="Helical" evidence="1">
    <location>
        <begin position="214"/>
        <end position="238"/>
    </location>
</feature>
<dbReference type="Proteomes" id="UP000054279">
    <property type="component" value="Unassembled WGS sequence"/>
</dbReference>
<feature type="transmembrane region" description="Helical" evidence="1">
    <location>
        <begin position="144"/>
        <end position="164"/>
    </location>
</feature>
<dbReference type="GO" id="GO:0016020">
    <property type="term" value="C:membrane"/>
    <property type="evidence" value="ECO:0007669"/>
    <property type="project" value="InterPro"/>
</dbReference>
<evidence type="ECO:0000313" key="3">
    <source>
        <dbReference type="Proteomes" id="UP000054279"/>
    </source>
</evidence>
<dbReference type="Pfam" id="PF05024">
    <property type="entry name" value="Gpi1"/>
    <property type="match status" value="1"/>
</dbReference>
<keyword evidence="1" id="KW-0812">Transmembrane</keyword>
<dbReference type="HOGENOM" id="CLU_065637_0_0_1"/>
<dbReference type="GO" id="GO:0005783">
    <property type="term" value="C:endoplasmic reticulum"/>
    <property type="evidence" value="ECO:0007669"/>
    <property type="project" value="TreeGrafter"/>
</dbReference>
<keyword evidence="3" id="KW-1185">Reference proteome</keyword>
<accession>A0A0C9UR87</accession>
<dbReference type="OrthoDB" id="70250at2759"/>
<dbReference type="PANTHER" id="PTHR21329">
    <property type="entry name" value="PHOSPHATIDYLINOSITOL N-ACETYLGLUCOSAMINYLTRANSFERASE SUBUNIT Q-RELATED"/>
    <property type="match status" value="1"/>
</dbReference>
<dbReference type="AlphaFoldDB" id="A0A0C9UR87"/>
<feature type="transmembrane region" description="Helical" evidence="1">
    <location>
        <begin position="170"/>
        <end position="193"/>
    </location>
</feature>
<protein>
    <recommendedName>
        <fullName evidence="4">Gpi1-domain-containing protein</fullName>
    </recommendedName>
</protein>
<dbReference type="PANTHER" id="PTHR21329:SF3">
    <property type="entry name" value="PHOSPHATIDYLINOSITOL N-ACETYLGLUCOSAMINYLTRANSFERASE SUBUNIT Q"/>
    <property type="match status" value="1"/>
</dbReference>
<gene>
    <name evidence="2" type="ORF">M422DRAFT_190474</name>
</gene>
<dbReference type="InterPro" id="IPR007720">
    <property type="entry name" value="PigQ/GPI1"/>
</dbReference>
<evidence type="ECO:0008006" key="4">
    <source>
        <dbReference type="Google" id="ProtNLM"/>
    </source>
</evidence>
<dbReference type="GO" id="GO:0006506">
    <property type="term" value="P:GPI anchor biosynthetic process"/>
    <property type="evidence" value="ECO:0007669"/>
    <property type="project" value="InterPro"/>
</dbReference>